<keyword evidence="3" id="KW-0479">Metal-binding</keyword>
<evidence type="ECO:0000259" key="7">
    <source>
        <dbReference type="Pfam" id="PF00149"/>
    </source>
</evidence>
<evidence type="ECO:0000313" key="8">
    <source>
        <dbReference type="EMBL" id="MFC3052549.1"/>
    </source>
</evidence>
<dbReference type="PANTHER" id="PTHR34990">
    <property type="entry name" value="UDP-2,3-DIACYLGLUCOSAMINE HYDROLASE-RELATED"/>
    <property type="match status" value="1"/>
</dbReference>
<protein>
    <submittedName>
        <fullName evidence="8">UDP-2,3-diacylglucosamine diphosphatase</fullName>
        <ecNumber evidence="8">3.6.1.54</ecNumber>
    </submittedName>
</protein>
<feature type="compositionally biased region" description="Basic residues" evidence="6">
    <location>
        <begin position="1"/>
        <end position="13"/>
    </location>
</feature>
<evidence type="ECO:0000256" key="5">
    <source>
        <dbReference type="ARBA" id="ARBA00023211"/>
    </source>
</evidence>
<dbReference type="InterPro" id="IPR043461">
    <property type="entry name" value="LpxH-like"/>
</dbReference>
<evidence type="ECO:0000313" key="9">
    <source>
        <dbReference type="Proteomes" id="UP001595444"/>
    </source>
</evidence>
<keyword evidence="5" id="KW-0464">Manganese</keyword>
<dbReference type="CDD" id="cd07398">
    <property type="entry name" value="MPP_YbbF-LpxH"/>
    <property type="match status" value="1"/>
</dbReference>
<gene>
    <name evidence="8" type="ORF">ACFOKA_11605</name>
</gene>
<dbReference type="Proteomes" id="UP001595444">
    <property type="component" value="Unassembled WGS sequence"/>
</dbReference>
<dbReference type="EC" id="3.6.1.54" evidence="8"/>
<keyword evidence="4" id="KW-0472">Membrane</keyword>
<evidence type="ECO:0000256" key="3">
    <source>
        <dbReference type="ARBA" id="ARBA00022723"/>
    </source>
</evidence>
<dbReference type="Gene3D" id="3.60.21.10">
    <property type="match status" value="1"/>
</dbReference>
<dbReference type="GO" id="GO:0016787">
    <property type="term" value="F:hydrolase activity"/>
    <property type="evidence" value="ECO:0007669"/>
    <property type="project" value="UniProtKB-KW"/>
</dbReference>
<keyword evidence="2" id="KW-0997">Cell inner membrane</keyword>
<keyword evidence="8" id="KW-0378">Hydrolase</keyword>
<name>A0ABV7D5T5_9PROT</name>
<keyword evidence="9" id="KW-1185">Reference proteome</keyword>
<evidence type="ECO:0000256" key="4">
    <source>
        <dbReference type="ARBA" id="ARBA00023136"/>
    </source>
</evidence>
<evidence type="ECO:0000256" key="1">
    <source>
        <dbReference type="ARBA" id="ARBA00022475"/>
    </source>
</evidence>
<proteinExistence type="predicted"/>
<sequence>MTKPFSLKKKSKNKTSFGSFSGFSAVQPNFNEAPAATEPATTMTSSIIPLLAAAGLEPPGDAPPAEDEEITTRKKGARHYRAVFISDTHLGTRAARVDLLLDFLKSISCEQLYLVGDIVDGWQIKRSWFWDTTHNDVIRRVLKMAKHGTKVTYIPGNHDEGLRGFEGHDLAGVSLEPEVVFEGANGKRYWVLHGDQFDGVVKYAKWLAHVGDYAYVFLLRLNTAVNKMRRLLGYDYWSLSAYLKHKVKNAVEYIGKFEEAVAAEARRRGVDGVICGHIHQAERRMFDDIEYMNDGDWVESCTALVEHDNGEFEILYWAEIVARRNARRALKENARKKPRKNGPVPIAAE</sequence>
<feature type="domain" description="Calcineurin-like phosphoesterase" evidence="7">
    <location>
        <begin position="81"/>
        <end position="280"/>
    </location>
</feature>
<dbReference type="SUPFAM" id="SSF56300">
    <property type="entry name" value="Metallo-dependent phosphatases"/>
    <property type="match status" value="1"/>
</dbReference>
<dbReference type="EMBL" id="JBHRSL010000010">
    <property type="protein sequence ID" value="MFC3052549.1"/>
    <property type="molecule type" value="Genomic_DNA"/>
</dbReference>
<keyword evidence="1" id="KW-1003">Cell membrane</keyword>
<reference evidence="9" key="1">
    <citation type="journal article" date="2019" name="Int. J. Syst. Evol. Microbiol.">
        <title>The Global Catalogue of Microorganisms (GCM) 10K type strain sequencing project: providing services to taxonomists for standard genome sequencing and annotation.</title>
        <authorList>
            <consortium name="The Broad Institute Genomics Platform"/>
            <consortium name="The Broad Institute Genome Sequencing Center for Infectious Disease"/>
            <person name="Wu L."/>
            <person name="Ma J."/>
        </authorList>
    </citation>
    <scope>NUCLEOTIDE SEQUENCE [LARGE SCALE GENOMIC DNA]</scope>
    <source>
        <strain evidence="9">KCTC 62164</strain>
    </source>
</reference>
<organism evidence="8 9">
    <name type="scientific">Kordiimonas pumila</name>
    <dbReference type="NCBI Taxonomy" id="2161677"/>
    <lineage>
        <taxon>Bacteria</taxon>
        <taxon>Pseudomonadati</taxon>
        <taxon>Pseudomonadota</taxon>
        <taxon>Alphaproteobacteria</taxon>
        <taxon>Kordiimonadales</taxon>
        <taxon>Kordiimonadaceae</taxon>
        <taxon>Kordiimonas</taxon>
    </lineage>
</organism>
<dbReference type="Pfam" id="PF00149">
    <property type="entry name" value="Metallophos"/>
    <property type="match status" value="1"/>
</dbReference>
<feature type="region of interest" description="Disordered" evidence="6">
    <location>
        <begin position="1"/>
        <end position="20"/>
    </location>
</feature>
<evidence type="ECO:0000256" key="2">
    <source>
        <dbReference type="ARBA" id="ARBA00022519"/>
    </source>
</evidence>
<accession>A0ABV7D5T5</accession>
<dbReference type="InterPro" id="IPR029052">
    <property type="entry name" value="Metallo-depent_PP-like"/>
</dbReference>
<dbReference type="PANTHER" id="PTHR34990:SF2">
    <property type="entry name" value="BLL8164 PROTEIN"/>
    <property type="match status" value="1"/>
</dbReference>
<dbReference type="RefSeq" id="WP_228073620.1">
    <property type="nucleotide sequence ID" value="NZ_CP061205.1"/>
</dbReference>
<comment type="caution">
    <text evidence="8">The sequence shown here is derived from an EMBL/GenBank/DDBJ whole genome shotgun (WGS) entry which is preliminary data.</text>
</comment>
<dbReference type="InterPro" id="IPR004843">
    <property type="entry name" value="Calcineurin-like_PHP"/>
</dbReference>
<evidence type="ECO:0000256" key="6">
    <source>
        <dbReference type="SAM" id="MobiDB-lite"/>
    </source>
</evidence>